<evidence type="ECO:0000256" key="2">
    <source>
        <dbReference type="ARBA" id="ARBA00012528"/>
    </source>
</evidence>
<dbReference type="InterPro" id="IPR029787">
    <property type="entry name" value="Nucleotide_cyclase"/>
</dbReference>
<dbReference type="EC" id="2.7.7.65" evidence="2"/>
<dbReference type="GO" id="GO:1902201">
    <property type="term" value="P:negative regulation of bacterial-type flagellum-dependent cell motility"/>
    <property type="evidence" value="ECO:0007669"/>
    <property type="project" value="TreeGrafter"/>
</dbReference>
<dbReference type="CDD" id="cd01949">
    <property type="entry name" value="GGDEF"/>
    <property type="match status" value="1"/>
</dbReference>
<reference evidence="7" key="1">
    <citation type="journal article" date="2021" name="Proc. Natl. Acad. Sci. U.S.A.">
        <title>Global biogeography of chemosynthetic symbionts reveals both localized and globally distributed symbiont groups. .</title>
        <authorList>
            <person name="Osvatic J.T."/>
            <person name="Wilkins L.G.E."/>
            <person name="Leibrecht L."/>
            <person name="Leray M."/>
            <person name="Zauner S."/>
            <person name="Polzin J."/>
            <person name="Camacho Y."/>
            <person name="Gros O."/>
            <person name="van Gils J.A."/>
            <person name="Eisen J.A."/>
            <person name="Petersen J.M."/>
            <person name="Yuen B."/>
        </authorList>
    </citation>
    <scope>NUCLEOTIDE SEQUENCE</scope>
    <source>
        <strain evidence="7">MAGclacostrist064TRANS</strain>
    </source>
</reference>
<dbReference type="NCBIfam" id="TIGR00254">
    <property type="entry name" value="GGDEF"/>
    <property type="match status" value="1"/>
</dbReference>
<dbReference type="PANTHER" id="PTHR45138:SF9">
    <property type="entry name" value="DIGUANYLATE CYCLASE DGCM-RELATED"/>
    <property type="match status" value="1"/>
</dbReference>
<dbReference type="GO" id="GO:0019825">
    <property type="term" value="F:oxygen binding"/>
    <property type="evidence" value="ECO:0007669"/>
    <property type="project" value="InterPro"/>
</dbReference>
<dbReference type="Pfam" id="PF00990">
    <property type="entry name" value="GGDEF"/>
    <property type="match status" value="1"/>
</dbReference>
<comment type="catalytic activity">
    <reaction evidence="5">
        <text>2 GTP = 3',3'-c-di-GMP + 2 diphosphate</text>
        <dbReference type="Rhea" id="RHEA:24898"/>
        <dbReference type="ChEBI" id="CHEBI:33019"/>
        <dbReference type="ChEBI" id="CHEBI:37565"/>
        <dbReference type="ChEBI" id="CHEBI:58805"/>
        <dbReference type="EC" id="2.7.7.65"/>
    </reaction>
</comment>
<dbReference type="PANTHER" id="PTHR45138">
    <property type="entry name" value="REGULATORY COMPONENTS OF SENSORY TRANSDUCTION SYSTEM"/>
    <property type="match status" value="1"/>
</dbReference>
<dbReference type="EMBL" id="JAEPCM010000903">
    <property type="protein sequence ID" value="MCG7949398.1"/>
    <property type="molecule type" value="Genomic_DNA"/>
</dbReference>
<dbReference type="SMART" id="SM00267">
    <property type="entry name" value="GGDEF"/>
    <property type="match status" value="1"/>
</dbReference>
<organism evidence="7 8">
    <name type="scientific">Candidatus Thiodiazotropha taylori</name>
    <dbReference type="NCBI Taxonomy" id="2792791"/>
    <lineage>
        <taxon>Bacteria</taxon>
        <taxon>Pseudomonadati</taxon>
        <taxon>Pseudomonadota</taxon>
        <taxon>Gammaproteobacteria</taxon>
        <taxon>Chromatiales</taxon>
        <taxon>Sedimenticolaceae</taxon>
        <taxon>Candidatus Thiodiazotropha</taxon>
    </lineage>
</organism>
<evidence type="ECO:0000256" key="5">
    <source>
        <dbReference type="ARBA" id="ARBA00034247"/>
    </source>
</evidence>
<dbReference type="PROSITE" id="PS50887">
    <property type="entry name" value="GGDEF"/>
    <property type="match status" value="1"/>
</dbReference>
<accession>A0A9E4T9D7</accession>
<comment type="caution">
    <text evidence="7">The sequence shown here is derived from an EMBL/GenBank/DDBJ whole genome shotgun (WGS) entry which is preliminary data.</text>
</comment>
<evidence type="ECO:0000259" key="6">
    <source>
        <dbReference type="PROSITE" id="PS50887"/>
    </source>
</evidence>
<dbReference type="Proteomes" id="UP000886667">
    <property type="component" value="Unassembled WGS sequence"/>
</dbReference>
<gene>
    <name evidence="7" type="ORF">JAZ07_23930</name>
</gene>
<dbReference type="SUPFAM" id="SSF55073">
    <property type="entry name" value="Nucleotide cyclase"/>
    <property type="match status" value="1"/>
</dbReference>
<dbReference type="AlphaFoldDB" id="A0A9E4T9D7"/>
<sequence length="457" mass="51730">MFSEQDVPYIYFSESTRSEVQAIIDGHSEVIVNRFYQDLTANPTTAQFLTHEEIESRLKRSMVEWLKLTFDHQKILDDRAAFESYQTNIGRVHSRASINLQLVNYARMMLKRSVVEVIRSNHADSIDLLCYATEMIDYAIDLFNDSYLHEVIETTRHQQALKIITSGHQLALDLERGKNELTVWMKDAIWNITHDSKSSLTAVADLNIYHWLKHKGSFTFADQDLSALLLSHCESLLSTETSIIDEIEKEESAGRSAALNGLMESAMSKVDELCVGLAKAIDLILAAEERKDALTKTLSRRYLPAIAQREVLYARTKGAPFSVMMIDIDDFKLVNDQYGHRVGDQVLEMVAESLLERVRPGDYVFRYGGEEFLIIVSETDKEVCQVLAEEMKSIISSMEMSVSDNASVSVTVSIGIAEYDFHPDFLRTLSKADRRVYLAKDRGKNRVIAEDGAGVVS</sequence>
<dbReference type="GO" id="GO:0020037">
    <property type="term" value="F:heme binding"/>
    <property type="evidence" value="ECO:0007669"/>
    <property type="project" value="InterPro"/>
</dbReference>
<dbReference type="FunFam" id="3.30.70.270:FF:000001">
    <property type="entry name" value="Diguanylate cyclase domain protein"/>
    <property type="match status" value="1"/>
</dbReference>
<dbReference type="GO" id="GO:0043709">
    <property type="term" value="P:cell adhesion involved in single-species biofilm formation"/>
    <property type="evidence" value="ECO:0007669"/>
    <property type="project" value="TreeGrafter"/>
</dbReference>
<dbReference type="Pfam" id="PF11563">
    <property type="entry name" value="Protoglobin"/>
    <property type="match status" value="1"/>
</dbReference>
<dbReference type="InterPro" id="IPR050469">
    <property type="entry name" value="Diguanylate_Cyclase"/>
</dbReference>
<evidence type="ECO:0000256" key="3">
    <source>
        <dbReference type="ARBA" id="ARBA00015125"/>
    </source>
</evidence>
<proteinExistence type="predicted"/>
<dbReference type="SUPFAM" id="SSF46458">
    <property type="entry name" value="Globin-like"/>
    <property type="match status" value="1"/>
</dbReference>
<dbReference type="Gene3D" id="1.10.490.10">
    <property type="entry name" value="Globins"/>
    <property type="match status" value="1"/>
</dbReference>
<dbReference type="InterPro" id="IPR043128">
    <property type="entry name" value="Rev_trsase/Diguanyl_cyclase"/>
</dbReference>
<dbReference type="GO" id="GO:0052621">
    <property type="term" value="F:diguanylate cyclase activity"/>
    <property type="evidence" value="ECO:0007669"/>
    <property type="project" value="UniProtKB-EC"/>
</dbReference>
<dbReference type="InterPro" id="IPR012292">
    <property type="entry name" value="Globin/Proto"/>
</dbReference>
<evidence type="ECO:0000313" key="8">
    <source>
        <dbReference type="Proteomes" id="UP000886667"/>
    </source>
</evidence>
<dbReference type="InterPro" id="IPR044398">
    <property type="entry name" value="Globin-sensor_dom"/>
</dbReference>
<dbReference type="InterPro" id="IPR009050">
    <property type="entry name" value="Globin-like_sf"/>
</dbReference>
<protein>
    <recommendedName>
        <fullName evidence="3">Diguanylate cyclase DosC</fullName>
        <ecNumber evidence="2">2.7.7.65</ecNumber>
    </recommendedName>
    <alternativeName>
        <fullName evidence="4">Direct oxygen-sensing cyclase</fullName>
    </alternativeName>
</protein>
<comment type="cofactor">
    <cofactor evidence="1">
        <name>Mg(2+)</name>
        <dbReference type="ChEBI" id="CHEBI:18420"/>
    </cofactor>
</comment>
<evidence type="ECO:0000313" key="7">
    <source>
        <dbReference type="EMBL" id="MCG7949398.1"/>
    </source>
</evidence>
<dbReference type="GO" id="GO:0005886">
    <property type="term" value="C:plasma membrane"/>
    <property type="evidence" value="ECO:0007669"/>
    <property type="project" value="TreeGrafter"/>
</dbReference>
<dbReference type="Gene3D" id="3.30.70.270">
    <property type="match status" value="1"/>
</dbReference>
<evidence type="ECO:0000256" key="1">
    <source>
        <dbReference type="ARBA" id="ARBA00001946"/>
    </source>
</evidence>
<name>A0A9E4T9D7_9GAMM</name>
<dbReference type="InterPro" id="IPR000160">
    <property type="entry name" value="GGDEF_dom"/>
</dbReference>
<evidence type="ECO:0000256" key="4">
    <source>
        <dbReference type="ARBA" id="ARBA00029839"/>
    </source>
</evidence>
<feature type="domain" description="GGDEF" evidence="6">
    <location>
        <begin position="319"/>
        <end position="452"/>
    </location>
</feature>